<feature type="region of interest" description="Disordered" evidence="1">
    <location>
        <begin position="58"/>
        <end position="81"/>
    </location>
</feature>
<evidence type="ECO:0000313" key="2">
    <source>
        <dbReference type="EMBL" id="GAA0465154.1"/>
    </source>
</evidence>
<dbReference type="InterPro" id="IPR021880">
    <property type="entry name" value="DUF3489"/>
</dbReference>
<gene>
    <name evidence="2" type="ORF">GCM10009096_02130</name>
</gene>
<dbReference type="Proteomes" id="UP001500713">
    <property type="component" value="Unassembled WGS sequence"/>
</dbReference>
<accession>A0ABP3JX12</accession>
<name>A0ABP3JX12_9SPHN</name>
<comment type="caution">
    <text evidence="2">The sequence shown here is derived from an EMBL/GenBank/DDBJ whole genome shotgun (WGS) entry which is preliminary data.</text>
</comment>
<dbReference type="SUPFAM" id="SSF46785">
    <property type="entry name" value="Winged helix' DNA-binding domain"/>
    <property type="match status" value="1"/>
</dbReference>
<keyword evidence="3" id="KW-1185">Reference proteome</keyword>
<organism evidence="2 3">
    <name type="scientific">Parasphingorhabdus litoris</name>
    <dbReference type="NCBI Taxonomy" id="394733"/>
    <lineage>
        <taxon>Bacteria</taxon>
        <taxon>Pseudomonadati</taxon>
        <taxon>Pseudomonadota</taxon>
        <taxon>Alphaproteobacteria</taxon>
        <taxon>Sphingomonadales</taxon>
        <taxon>Sphingomonadaceae</taxon>
        <taxon>Parasphingorhabdus</taxon>
    </lineage>
</organism>
<dbReference type="EMBL" id="BAAAEM010000002">
    <property type="protein sequence ID" value="GAA0465154.1"/>
    <property type="molecule type" value="Genomic_DNA"/>
</dbReference>
<sequence>MSSKTKPQTKSAKVIAQLSRTIGATLDEICKATNWQQHSARAFLTGLRKKGYALAREQRGDDGTAYRITQNPSDKEPKGAA</sequence>
<evidence type="ECO:0000313" key="3">
    <source>
        <dbReference type="Proteomes" id="UP001500713"/>
    </source>
</evidence>
<dbReference type="InterPro" id="IPR036390">
    <property type="entry name" value="WH_DNA-bd_sf"/>
</dbReference>
<proteinExistence type="predicted"/>
<protein>
    <recommendedName>
        <fullName evidence="4">DUF3489 domain-containing protein</fullName>
    </recommendedName>
</protein>
<evidence type="ECO:0000256" key="1">
    <source>
        <dbReference type="SAM" id="MobiDB-lite"/>
    </source>
</evidence>
<reference evidence="3" key="1">
    <citation type="journal article" date="2019" name="Int. J. Syst. Evol. Microbiol.">
        <title>The Global Catalogue of Microorganisms (GCM) 10K type strain sequencing project: providing services to taxonomists for standard genome sequencing and annotation.</title>
        <authorList>
            <consortium name="The Broad Institute Genomics Platform"/>
            <consortium name="The Broad Institute Genome Sequencing Center for Infectious Disease"/>
            <person name="Wu L."/>
            <person name="Ma J."/>
        </authorList>
    </citation>
    <scope>NUCLEOTIDE SEQUENCE [LARGE SCALE GENOMIC DNA]</scope>
    <source>
        <strain evidence="3">JCM 14162</strain>
    </source>
</reference>
<evidence type="ECO:0008006" key="4">
    <source>
        <dbReference type="Google" id="ProtNLM"/>
    </source>
</evidence>
<dbReference type="RefSeq" id="WP_229954231.1">
    <property type="nucleotide sequence ID" value="NZ_BAAAEM010000002.1"/>
</dbReference>
<dbReference type="Pfam" id="PF11994">
    <property type="entry name" value="DUF3489"/>
    <property type="match status" value="1"/>
</dbReference>